<dbReference type="RefSeq" id="WP_345238407.1">
    <property type="nucleotide sequence ID" value="NZ_BAABGZ010000082.1"/>
</dbReference>
<dbReference type="Proteomes" id="UP001501153">
    <property type="component" value="Unassembled WGS sequence"/>
</dbReference>
<name>A0ABP8ISR6_9BACT</name>
<evidence type="ECO:0000313" key="2">
    <source>
        <dbReference type="EMBL" id="GAA4370425.1"/>
    </source>
</evidence>
<sequence>MRILFLSYWGLNDGLTTSTVFPHLRLLQERADVTAIRLVTIERGPDAQAELTFQPGFAADKITFEPLRSRPGRNVILNKIEDFTRFPQELIRQAEAFKPDFILARGAPAGALAYLVWQKTRLPFYVESFEPHADYMLESGVWRRYDPRYLFQRYWEKRQKQLALGLMPVAENYRRQLITEGVPAGRIVTVPCSVDAQAFAFDAASHTRVRQQLGFAGSDTVGIYVGKFGSIYYDAEAFDVFKAAADHFGAGFRLIILTPDPIADVQRKLAAVGLQPGQVFITKAPHGEVPGYLSAADFAFATIKPAPCRLYCSAIKIGEYWASGLPVLVPPGVGDDSAIIEAESGGAVFDLDRPGSVAAALARLDAIMQVPDYRARIHELALRHRSLSRAREAYAALLPAENVATV</sequence>
<dbReference type="SUPFAM" id="SSF53756">
    <property type="entry name" value="UDP-Glycosyltransferase/glycogen phosphorylase"/>
    <property type="match status" value="1"/>
</dbReference>
<dbReference type="Gene3D" id="3.40.50.2000">
    <property type="entry name" value="Glycogen Phosphorylase B"/>
    <property type="match status" value="2"/>
</dbReference>
<organism evidence="2 3">
    <name type="scientific">Hymenobacter saemangeumensis</name>
    <dbReference type="NCBI Taxonomy" id="1084522"/>
    <lineage>
        <taxon>Bacteria</taxon>
        <taxon>Pseudomonadati</taxon>
        <taxon>Bacteroidota</taxon>
        <taxon>Cytophagia</taxon>
        <taxon>Cytophagales</taxon>
        <taxon>Hymenobacteraceae</taxon>
        <taxon>Hymenobacter</taxon>
    </lineage>
</organism>
<dbReference type="Pfam" id="PF13579">
    <property type="entry name" value="Glyco_trans_4_4"/>
    <property type="match status" value="1"/>
</dbReference>
<reference evidence="3" key="1">
    <citation type="journal article" date="2019" name="Int. J. Syst. Evol. Microbiol.">
        <title>The Global Catalogue of Microorganisms (GCM) 10K type strain sequencing project: providing services to taxonomists for standard genome sequencing and annotation.</title>
        <authorList>
            <consortium name="The Broad Institute Genomics Platform"/>
            <consortium name="The Broad Institute Genome Sequencing Center for Infectious Disease"/>
            <person name="Wu L."/>
            <person name="Ma J."/>
        </authorList>
    </citation>
    <scope>NUCLEOTIDE SEQUENCE [LARGE SCALE GENOMIC DNA]</scope>
    <source>
        <strain evidence="3">JCM 17923</strain>
    </source>
</reference>
<dbReference type="InterPro" id="IPR028098">
    <property type="entry name" value="Glyco_trans_4-like_N"/>
</dbReference>
<dbReference type="EMBL" id="BAABGZ010000082">
    <property type="protein sequence ID" value="GAA4370425.1"/>
    <property type="molecule type" value="Genomic_DNA"/>
</dbReference>
<comment type="caution">
    <text evidence="2">The sequence shown here is derived from an EMBL/GenBank/DDBJ whole genome shotgun (WGS) entry which is preliminary data.</text>
</comment>
<proteinExistence type="predicted"/>
<keyword evidence="3" id="KW-1185">Reference proteome</keyword>
<gene>
    <name evidence="2" type="ORF">GCM10023185_44860</name>
</gene>
<feature type="domain" description="Glycosyltransferase subfamily 4-like N-terminal" evidence="1">
    <location>
        <begin position="54"/>
        <end position="192"/>
    </location>
</feature>
<evidence type="ECO:0000313" key="3">
    <source>
        <dbReference type="Proteomes" id="UP001501153"/>
    </source>
</evidence>
<protein>
    <recommendedName>
        <fullName evidence="1">Glycosyltransferase subfamily 4-like N-terminal domain-containing protein</fullName>
    </recommendedName>
</protein>
<accession>A0ABP8ISR6</accession>
<evidence type="ECO:0000259" key="1">
    <source>
        <dbReference type="Pfam" id="PF13579"/>
    </source>
</evidence>